<keyword evidence="4" id="KW-1185">Reference proteome</keyword>
<dbReference type="Proteomes" id="UP000243978">
    <property type="component" value="Unassembled WGS sequence"/>
</dbReference>
<feature type="domain" description="DUF4166" evidence="2">
    <location>
        <begin position="377"/>
        <end position="534"/>
    </location>
</feature>
<dbReference type="InterPro" id="IPR036291">
    <property type="entry name" value="NAD(P)-bd_dom_sf"/>
</dbReference>
<evidence type="ECO:0000259" key="2">
    <source>
        <dbReference type="Pfam" id="PF13761"/>
    </source>
</evidence>
<evidence type="ECO:0000313" key="4">
    <source>
        <dbReference type="Proteomes" id="UP000243978"/>
    </source>
</evidence>
<comment type="caution">
    <text evidence="3">The sequence shown here is derived from an EMBL/GenBank/DDBJ whole genome shotgun (WGS) entry which is preliminary data.</text>
</comment>
<evidence type="ECO:0000259" key="1">
    <source>
        <dbReference type="Pfam" id="PF03435"/>
    </source>
</evidence>
<protein>
    <submittedName>
        <fullName evidence="3">Saccharopine dehydrogenase-like NADP-dependent oxidoreductase</fullName>
    </submittedName>
</protein>
<dbReference type="SUPFAM" id="SSF51735">
    <property type="entry name" value="NAD(P)-binding Rossmann-fold domains"/>
    <property type="match status" value="1"/>
</dbReference>
<evidence type="ECO:0000313" key="3">
    <source>
        <dbReference type="EMBL" id="PTX56692.1"/>
    </source>
</evidence>
<dbReference type="InterPro" id="IPR025311">
    <property type="entry name" value="DUF4166"/>
</dbReference>
<dbReference type="Gene3D" id="3.40.50.720">
    <property type="entry name" value="NAD(P)-binding Rossmann-like Domain"/>
    <property type="match status" value="1"/>
</dbReference>
<dbReference type="OrthoDB" id="528778at2"/>
<dbReference type="Pfam" id="PF13761">
    <property type="entry name" value="DUF4166"/>
    <property type="match status" value="1"/>
</dbReference>
<organism evidence="3 4">
    <name type="scientific">Litoreibacter ponti</name>
    <dbReference type="NCBI Taxonomy" id="1510457"/>
    <lineage>
        <taxon>Bacteria</taxon>
        <taxon>Pseudomonadati</taxon>
        <taxon>Pseudomonadota</taxon>
        <taxon>Alphaproteobacteria</taxon>
        <taxon>Rhodobacterales</taxon>
        <taxon>Roseobacteraceae</taxon>
        <taxon>Litoreibacter</taxon>
    </lineage>
</organism>
<dbReference type="Pfam" id="PF03435">
    <property type="entry name" value="Sacchrp_dh_NADP"/>
    <property type="match status" value="1"/>
</dbReference>
<name>A0A2T6BKW8_9RHOB</name>
<dbReference type="EMBL" id="QBKS01000001">
    <property type="protein sequence ID" value="PTX56692.1"/>
    <property type="molecule type" value="Genomic_DNA"/>
</dbReference>
<dbReference type="InterPro" id="IPR005097">
    <property type="entry name" value="Sacchrp_dh_NADP-bd"/>
</dbReference>
<feature type="domain" description="Saccharopine dehydrogenase NADP binding" evidence="1">
    <location>
        <begin position="4"/>
        <end position="101"/>
    </location>
</feature>
<dbReference type="PANTHER" id="PTHR43796:SF2">
    <property type="entry name" value="CARBOXYNORSPERMIDINE SYNTHASE"/>
    <property type="match status" value="1"/>
</dbReference>
<dbReference type="PANTHER" id="PTHR43796">
    <property type="entry name" value="CARBOXYNORSPERMIDINE SYNTHASE"/>
    <property type="match status" value="1"/>
</dbReference>
<sequence>MAKVVVLGATGLFGGHLARQLAARPDIELIVAGRTAAPLEQLAQELGATALVMDRATPEPLMELAPFAVVDCSGPFQTYGAEPYAFAKAVLAAGAHYLDIADSPDFVAGITTQDDVACDMGVTAWSGASTTPALTSSIAADLVDGLEDIALIETAILPGNRTKRGVSVMRAILGQVGQPFRLRRGGRDETVRGWSRTRKVALKVGTQSVSPRRAAIVNTADRLLADHFDAQTVTPRAGLELGLFHRTLSIAGLTRLRLDRLARPLLRLADLFRQAGTDVGGMRVRVIGRNAGQIEERVWDMILPDGNGPKTPVQPVMILLDDLLKGQGAPGARPAIGVITRQWAEAQLDKIGARNERRDRIITPIFERALGDDFRALAPQVQDLHRPAHIARYVGEAEVETATSLPARIAAYIGGFPLGGGIVPAEVTIEADGDAETWTREMGHKTFRSTLRYDGTKMTERFGPLLFDLDLHVENGALRFPVTRGRAFGLLPIPRWMTPVSTTSETADAQGRFRFDVRLTLPWGPLIVHYKGYLEPTC</sequence>
<dbReference type="AlphaFoldDB" id="A0A2T6BKW8"/>
<dbReference type="RefSeq" id="WP_107844865.1">
    <property type="nucleotide sequence ID" value="NZ_QBKS01000001.1"/>
</dbReference>
<reference evidence="3 4" key="1">
    <citation type="submission" date="2018-04" db="EMBL/GenBank/DDBJ databases">
        <title>Genomic Encyclopedia of Archaeal and Bacterial Type Strains, Phase II (KMG-II): from individual species to whole genera.</title>
        <authorList>
            <person name="Goeker M."/>
        </authorList>
    </citation>
    <scope>NUCLEOTIDE SEQUENCE [LARGE SCALE GENOMIC DNA]</scope>
    <source>
        <strain evidence="3 4">DSM 100977</strain>
    </source>
</reference>
<gene>
    <name evidence="3" type="ORF">C8N43_1354</name>
</gene>
<proteinExistence type="predicted"/>
<accession>A0A2T6BKW8</accession>